<organism evidence="3 4">
    <name type="scientific">Chitinophaga silvisoli</name>
    <dbReference type="NCBI Taxonomy" id="2291814"/>
    <lineage>
        <taxon>Bacteria</taxon>
        <taxon>Pseudomonadati</taxon>
        <taxon>Bacteroidota</taxon>
        <taxon>Chitinophagia</taxon>
        <taxon>Chitinophagales</taxon>
        <taxon>Chitinophagaceae</taxon>
        <taxon>Chitinophaga</taxon>
    </lineage>
</organism>
<dbReference type="RefSeq" id="WP_116856374.1">
    <property type="nucleotide sequence ID" value="NZ_QTJV01000010.1"/>
</dbReference>
<evidence type="ECO:0000313" key="4">
    <source>
        <dbReference type="Proteomes" id="UP000261174"/>
    </source>
</evidence>
<reference evidence="3 4" key="1">
    <citation type="submission" date="2018-08" db="EMBL/GenBank/DDBJ databases">
        <title>Chitinophaga sp. K20C18050901, a novel bacterium isolated from forest soil.</title>
        <authorList>
            <person name="Wang C."/>
        </authorList>
    </citation>
    <scope>NUCLEOTIDE SEQUENCE [LARGE SCALE GENOMIC DNA]</scope>
    <source>
        <strain evidence="3 4">K20C18050901</strain>
    </source>
</reference>
<dbReference type="Pfam" id="PF13699">
    <property type="entry name" value="eCIS_core"/>
    <property type="match status" value="1"/>
</dbReference>
<comment type="caution">
    <text evidence="3">The sequence shown here is derived from an EMBL/GenBank/DDBJ whole genome shotgun (WGS) entry which is preliminary data.</text>
</comment>
<evidence type="ECO:0000259" key="2">
    <source>
        <dbReference type="Pfam" id="PF13699"/>
    </source>
</evidence>
<dbReference type="InterPro" id="IPR025295">
    <property type="entry name" value="eCIS_core_dom"/>
</dbReference>
<feature type="region of interest" description="Disordered" evidence="1">
    <location>
        <begin position="1"/>
        <end position="25"/>
    </location>
</feature>
<feature type="domain" description="eCIS core" evidence="2">
    <location>
        <begin position="41"/>
        <end position="106"/>
    </location>
</feature>
<sequence>MTYEPQKAHNHSTATEDRRSTSGVAREAVQTFQLKANNTGMPDHLKAGIEGLSGMAMDDVKVHYNSEQPSQLQAHAYAQGTDIHIAPGQERHLPHEAWHVVQQKQGRVAATRQLKAGVPVNDDNGLEREADEMGEKALQMKALPEEEMPLQKKGLEEEDLPVQKKKNS</sequence>
<evidence type="ECO:0000313" key="3">
    <source>
        <dbReference type="EMBL" id="RFM32288.1"/>
    </source>
</evidence>
<dbReference type="EMBL" id="QTJV01000010">
    <property type="protein sequence ID" value="RFM32288.1"/>
    <property type="molecule type" value="Genomic_DNA"/>
</dbReference>
<feature type="region of interest" description="Disordered" evidence="1">
    <location>
        <begin position="141"/>
        <end position="168"/>
    </location>
</feature>
<evidence type="ECO:0000256" key="1">
    <source>
        <dbReference type="SAM" id="MobiDB-lite"/>
    </source>
</evidence>
<name>A0A3E1NWZ9_9BACT</name>
<gene>
    <name evidence="3" type="ORF">DXN04_26310</name>
</gene>
<dbReference type="Proteomes" id="UP000261174">
    <property type="component" value="Unassembled WGS sequence"/>
</dbReference>
<keyword evidence="4" id="KW-1185">Reference proteome</keyword>
<dbReference type="OrthoDB" id="292792at2"/>
<accession>A0A3E1NWZ9</accession>
<proteinExistence type="predicted"/>
<protein>
    <submittedName>
        <fullName evidence="3">DUF4157 domain-containing protein</fullName>
    </submittedName>
</protein>
<dbReference type="AlphaFoldDB" id="A0A3E1NWZ9"/>